<keyword evidence="9" id="KW-1185">Reference proteome</keyword>
<evidence type="ECO:0000259" key="7">
    <source>
        <dbReference type="Pfam" id="PF13861"/>
    </source>
</evidence>
<dbReference type="AlphaFoldDB" id="A0A521F920"/>
<evidence type="ECO:0000256" key="4">
    <source>
        <dbReference type="ARBA" id="ARBA00024746"/>
    </source>
</evidence>
<evidence type="ECO:0000313" key="8">
    <source>
        <dbReference type="EMBL" id="SMO92111.1"/>
    </source>
</evidence>
<sequence>MVTAVGNTTTAAAANYGPTTAETTTTGGDFETFLRMLTTQIQNQDPLNPMESTEFAVQLATFSGVEQQAHTNALLTELVLGAGGGQLSQLSEWIGRDVRSTAPSWYDGDPLTLQIDPDANADQVTLVILDENGREVGREDIGTGSGEVDWQGRSADGAPLADGLYRFQLESVQDGKVIALTDVSAFSKVTGVDLTANGTVLRLEGGSTVGLEGVTAVRS</sequence>
<comment type="similarity">
    <text evidence="1 5">Belongs to the FlgD family.</text>
</comment>
<evidence type="ECO:0000256" key="3">
    <source>
        <dbReference type="ARBA" id="ARBA00022795"/>
    </source>
</evidence>
<dbReference type="GO" id="GO:0044781">
    <property type="term" value="P:bacterial-type flagellum organization"/>
    <property type="evidence" value="ECO:0007669"/>
    <property type="project" value="UniProtKB-UniRule"/>
</dbReference>
<keyword evidence="8" id="KW-0282">Flagellum</keyword>
<organism evidence="8 9">
    <name type="scientific">Paracoccus laeviglucosivorans</name>
    <dbReference type="NCBI Taxonomy" id="1197861"/>
    <lineage>
        <taxon>Bacteria</taxon>
        <taxon>Pseudomonadati</taxon>
        <taxon>Pseudomonadota</taxon>
        <taxon>Alphaproteobacteria</taxon>
        <taxon>Rhodobacterales</taxon>
        <taxon>Paracoccaceae</taxon>
        <taxon>Paracoccus</taxon>
    </lineage>
</organism>
<dbReference type="Pfam" id="PF13860">
    <property type="entry name" value="FlgD_ig"/>
    <property type="match status" value="1"/>
</dbReference>
<dbReference type="OrthoDB" id="9785233at2"/>
<dbReference type="InterPro" id="IPR025965">
    <property type="entry name" value="FlgD/Vpr_Ig-like"/>
</dbReference>
<proteinExistence type="inferred from homology"/>
<comment type="function">
    <text evidence="4 5">Required for flagellar hook formation. May act as a scaffolding protein.</text>
</comment>
<dbReference type="Pfam" id="PF03963">
    <property type="entry name" value="FlgD"/>
    <property type="match status" value="1"/>
</dbReference>
<protein>
    <recommendedName>
        <fullName evidence="2 5">Basal-body rod modification protein FlgD</fullName>
    </recommendedName>
</protein>
<dbReference type="EMBL" id="FXTK01000018">
    <property type="protein sequence ID" value="SMO92111.1"/>
    <property type="molecule type" value="Genomic_DNA"/>
</dbReference>
<keyword evidence="3 5" id="KW-1005">Bacterial flagellum biogenesis</keyword>
<dbReference type="Pfam" id="PF13861">
    <property type="entry name" value="FLgD_tudor"/>
    <property type="match status" value="1"/>
</dbReference>
<feature type="domain" description="FlgD Tudor-like" evidence="7">
    <location>
        <begin position="86"/>
        <end position="214"/>
    </location>
</feature>
<reference evidence="8 9" key="1">
    <citation type="submission" date="2017-05" db="EMBL/GenBank/DDBJ databases">
        <authorList>
            <person name="Varghese N."/>
            <person name="Submissions S."/>
        </authorList>
    </citation>
    <scope>NUCLEOTIDE SEQUENCE [LARGE SCALE GENOMIC DNA]</scope>
    <source>
        <strain evidence="8 9">DSM 100094</strain>
    </source>
</reference>
<evidence type="ECO:0000256" key="2">
    <source>
        <dbReference type="ARBA" id="ARBA00016013"/>
    </source>
</evidence>
<dbReference type="NCBIfam" id="NF009453">
    <property type="entry name" value="PRK12813.1"/>
    <property type="match status" value="1"/>
</dbReference>
<dbReference type="Proteomes" id="UP000319014">
    <property type="component" value="Unassembled WGS sequence"/>
</dbReference>
<dbReference type="InterPro" id="IPR025963">
    <property type="entry name" value="FLgD_Tudor"/>
</dbReference>
<feature type="domain" description="FlgD/Vpr Ig-like" evidence="6">
    <location>
        <begin position="107"/>
        <end position="174"/>
    </location>
</feature>
<gene>
    <name evidence="8" type="ORF">SAMN06265221_11881</name>
</gene>
<keyword evidence="8" id="KW-0966">Cell projection</keyword>
<dbReference type="InterPro" id="IPR005648">
    <property type="entry name" value="FlgD"/>
</dbReference>
<keyword evidence="8" id="KW-0969">Cilium</keyword>
<name>A0A521F920_9RHOB</name>
<evidence type="ECO:0000256" key="1">
    <source>
        <dbReference type="ARBA" id="ARBA00010577"/>
    </source>
</evidence>
<dbReference type="Gene3D" id="2.30.30.910">
    <property type="match status" value="1"/>
</dbReference>
<dbReference type="RefSeq" id="WP_142664319.1">
    <property type="nucleotide sequence ID" value="NZ_FXTK01000018.1"/>
</dbReference>
<dbReference type="Gene3D" id="2.60.40.4070">
    <property type="match status" value="1"/>
</dbReference>
<evidence type="ECO:0000259" key="6">
    <source>
        <dbReference type="Pfam" id="PF13860"/>
    </source>
</evidence>
<evidence type="ECO:0000256" key="5">
    <source>
        <dbReference type="RuleBase" id="RU362076"/>
    </source>
</evidence>
<evidence type="ECO:0000313" key="9">
    <source>
        <dbReference type="Proteomes" id="UP000319014"/>
    </source>
</evidence>
<accession>A0A521F920</accession>